<dbReference type="Pfam" id="PF01402">
    <property type="entry name" value="RHH_1"/>
    <property type="match status" value="1"/>
</dbReference>
<evidence type="ECO:0000259" key="1">
    <source>
        <dbReference type="Pfam" id="PF01402"/>
    </source>
</evidence>
<feature type="domain" description="Ribbon-helix-helix protein CopG" evidence="1">
    <location>
        <begin position="6"/>
        <end position="45"/>
    </location>
</feature>
<dbReference type="InterPro" id="IPR010985">
    <property type="entry name" value="Ribbon_hlx_hlx"/>
</dbReference>
<dbReference type="Proteomes" id="UP001565236">
    <property type="component" value="Unassembled WGS sequence"/>
</dbReference>
<evidence type="ECO:0000313" key="2">
    <source>
        <dbReference type="EMBL" id="MEY8661564.1"/>
    </source>
</evidence>
<proteinExistence type="predicted"/>
<protein>
    <submittedName>
        <fullName evidence="2">Ribbon-helix-helix protein, CopG family</fullName>
    </submittedName>
</protein>
<reference evidence="2 3" key="1">
    <citation type="submission" date="2024-03" db="EMBL/GenBank/DDBJ databases">
        <title>Mouse gut bacterial collection (mGBC) of GemPharmatech.</title>
        <authorList>
            <person name="He Y."/>
            <person name="Dong L."/>
            <person name="Wu D."/>
            <person name="Gao X."/>
            <person name="Lin Z."/>
        </authorList>
    </citation>
    <scope>NUCLEOTIDE SEQUENCE [LARGE SCALE GENOMIC DNA]</scope>
    <source>
        <strain evidence="2 3">15-30</strain>
    </source>
</reference>
<sequence>MSKKRKSLHIRIDEEDAELIKALAKKEGVSVNDLMVRCIRFYLEKDKNDFETDTYVSHSVNRILANQKQVMDILEMLSNNMEQNNRQLWGLFGGEGARILGDITDL</sequence>
<accession>A0ABV4DMS1</accession>
<name>A0ABV4DMS1_9LACO</name>
<keyword evidence="3" id="KW-1185">Reference proteome</keyword>
<dbReference type="SUPFAM" id="SSF47598">
    <property type="entry name" value="Ribbon-helix-helix"/>
    <property type="match status" value="1"/>
</dbReference>
<dbReference type="EMBL" id="JBCLUF010000003">
    <property type="protein sequence ID" value="MEY8661564.1"/>
    <property type="molecule type" value="Genomic_DNA"/>
</dbReference>
<evidence type="ECO:0000313" key="3">
    <source>
        <dbReference type="Proteomes" id="UP001565236"/>
    </source>
</evidence>
<organism evidence="2 3">
    <name type="scientific">Ligilactobacillus faecis</name>
    <dbReference type="NCBI Taxonomy" id="762833"/>
    <lineage>
        <taxon>Bacteria</taxon>
        <taxon>Bacillati</taxon>
        <taxon>Bacillota</taxon>
        <taxon>Bacilli</taxon>
        <taxon>Lactobacillales</taxon>
        <taxon>Lactobacillaceae</taxon>
        <taxon>Ligilactobacillus</taxon>
    </lineage>
</organism>
<gene>
    <name evidence="2" type="ORF">AALT52_01445</name>
</gene>
<comment type="caution">
    <text evidence="2">The sequence shown here is derived from an EMBL/GenBank/DDBJ whole genome shotgun (WGS) entry which is preliminary data.</text>
</comment>
<dbReference type="RefSeq" id="WP_369940425.1">
    <property type="nucleotide sequence ID" value="NZ_JBCLUF010000003.1"/>
</dbReference>
<dbReference type="InterPro" id="IPR002145">
    <property type="entry name" value="CopG"/>
</dbReference>